<accession>A0A8D8WPU1</accession>
<sequence>MTSVYQLYQLPVNKINIDPMYRYLVHYIVHLTQYLFFGVSQTYNMSFSNLWSFFKPDNHNDVVSVLVLSIVSILDYYMYFYISYPIIFLLRKVLYSSKS</sequence>
<reference evidence="2" key="1">
    <citation type="submission" date="2021-05" db="EMBL/GenBank/DDBJ databases">
        <authorList>
            <person name="Alioto T."/>
            <person name="Alioto T."/>
            <person name="Gomez Garrido J."/>
        </authorList>
    </citation>
    <scope>NUCLEOTIDE SEQUENCE</scope>
</reference>
<dbReference type="AlphaFoldDB" id="A0A8D8WPU1"/>
<dbReference type="EMBL" id="HBUF01212234">
    <property type="protein sequence ID" value="CAG6665914.1"/>
    <property type="molecule type" value="Transcribed_RNA"/>
</dbReference>
<feature type="transmembrane region" description="Helical" evidence="1">
    <location>
        <begin position="21"/>
        <end position="43"/>
    </location>
</feature>
<protein>
    <submittedName>
        <fullName evidence="2">Uncharacterized protein</fullName>
    </submittedName>
</protein>
<evidence type="ECO:0000313" key="2">
    <source>
        <dbReference type="EMBL" id="CAG6665914.1"/>
    </source>
</evidence>
<name>A0A8D8WPU1_9HEMI</name>
<keyword evidence="1" id="KW-0812">Transmembrane</keyword>
<organism evidence="2">
    <name type="scientific">Cacopsylla melanoneura</name>
    <dbReference type="NCBI Taxonomy" id="428564"/>
    <lineage>
        <taxon>Eukaryota</taxon>
        <taxon>Metazoa</taxon>
        <taxon>Ecdysozoa</taxon>
        <taxon>Arthropoda</taxon>
        <taxon>Hexapoda</taxon>
        <taxon>Insecta</taxon>
        <taxon>Pterygota</taxon>
        <taxon>Neoptera</taxon>
        <taxon>Paraneoptera</taxon>
        <taxon>Hemiptera</taxon>
        <taxon>Sternorrhyncha</taxon>
        <taxon>Psylloidea</taxon>
        <taxon>Psyllidae</taxon>
        <taxon>Psyllinae</taxon>
        <taxon>Cacopsylla</taxon>
    </lineage>
</organism>
<keyword evidence="1" id="KW-1133">Transmembrane helix</keyword>
<feature type="transmembrane region" description="Helical" evidence="1">
    <location>
        <begin position="63"/>
        <end position="90"/>
    </location>
</feature>
<keyword evidence="1" id="KW-0472">Membrane</keyword>
<proteinExistence type="predicted"/>
<evidence type="ECO:0000256" key="1">
    <source>
        <dbReference type="SAM" id="Phobius"/>
    </source>
</evidence>